<dbReference type="Pfam" id="PF17765">
    <property type="entry name" value="MLTR_LBD"/>
    <property type="match status" value="1"/>
</dbReference>
<organism evidence="2 3">
    <name type="scientific">Microlunatus ginsengisoli</name>
    <dbReference type="NCBI Taxonomy" id="363863"/>
    <lineage>
        <taxon>Bacteria</taxon>
        <taxon>Bacillati</taxon>
        <taxon>Actinomycetota</taxon>
        <taxon>Actinomycetes</taxon>
        <taxon>Propionibacteriales</taxon>
        <taxon>Propionibacteriaceae</taxon>
        <taxon>Microlunatus</taxon>
    </lineage>
</organism>
<name>A0ABP7A6D4_9ACTN</name>
<protein>
    <submittedName>
        <fullName evidence="2">Helix-turn-helix transcriptional regulator</fullName>
    </submittedName>
</protein>
<dbReference type="Pfam" id="PF13560">
    <property type="entry name" value="HTH_31"/>
    <property type="match status" value="1"/>
</dbReference>
<dbReference type="SUPFAM" id="SSF47413">
    <property type="entry name" value="lambda repressor-like DNA-binding domains"/>
    <property type="match status" value="1"/>
</dbReference>
<dbReference type="InterPro" id="IPR010982">
    <property type="entry name" value="Lambda_DNA-bd_dom_sf"/>
</dbReference>
<comment type="caution">
    <text evidence="2">The sequence shown here is derived from an EMBL/GenBank/DDBJ whole genome shotgun (WGS) entry which is preliminary data.</text>
</comment>
<dbReference type="InterPro" id="IPR001387">
    <property type="entry name" value="Cro/C1-type_HTH"/>
</dbReference>
<feature type="domain" description="HTH cro/C1-type" evidence="1">
    <location>
        <begin position="46"/>
        <end position="93"/>
    </location>
</feature>
<evidence type="ECO:0000259" key="1">
    <source>
        <dbReference type="PROSITE" id="PS50943"/>
    </source>
</evidence>
<dbReference type="PROSITE" id="PS50943">
    <property type="entry name" value="HTH_CROC1"/>
    <property type="match status" value="1"/>
</dbReference>
<accession>A0ABP7A6D4</accession>
<dbReference type="CDD" id="cd00093">
    <property type="entry name" value="HTH_XRE"/>
    <property type="match status" value="1"/>
</dbReference>
<sequence>MATRPSSVGGVDHRKDVRDFLVSRRARLSPEQAGLPSYGGQRRVPGLRREEVALLAGMSVDYYSRIERGSLRGASDSVLEALARALQLDEAEREHLIDLARHPAAPPRLRRRPSTPTLRPEVRSILSGMTTVPAYVRTARMDILAANELARALFGGVLDPDRLPLNLARYLFLDPHSRGFFVEWDKVADDLVGALRVHAGRDPRDTSLSDLVGELSTRSDEFVARWARQHVRLHRTARKRLHSAVVGEIELTGTALELAGDGLTVIAYTADVGSPAEDQLRLLAAWSVTQHPTERSADRIETQRSGVPD</sequence>
<evidence type="ECO:0000313" key="2">
    <source>
        <dbReference type="EMBL" id="GAA3625724.1"/>
    </source>
</evidence>
<proteinExistence type="predicted"/>
<dbReference type="Proteomes" id="UP001501490">
    <property type="component" value="Unassembled WGS sequence"/>
</dbReference>
<dbReference type="PANTHER" id="PTHR35010:SF2">
    <property type="entry name" value="BLL4672 PROTEIN"/>
    <property type="match status" value="1"/>
</dbReference>
<dbReference type="InterPro" id="IPR041413">
    <property type="entry name" value="MLTR_LBD"/>
</dbReference>
<evidence type="ECO:0000313" key="3">
    <source>
        <dbReference type="Proteomes" id="UP001501490"/>
    </source>
</evidence>
<gene>
    <name evidence="2" type="ORF">GCM10022236_30010</name>
</gene>
<dbReference type="Gene3D" id="1.10.260.40">
    <property type="entry name" value="lambda repressor-like DNA-binding domains"/>
    <property type="match status" value="1"/>
</dbReference>
<dbReference type="SMART" id="SM00530">
    <property type="entry name" value="HTH_XRE"/>
    <property type="match status" value="1"/>
</dbReference>
<reference evidence="3" key="1">
    <citation type="journal article" date="2019" name="Int. J. Syst. Evol. Microbiol.">
        <title>The Global Catalogue of Microorganisms (GCM) 10K type strain sequencing project: providing services to taxonomists for standard genome sequencing and annotation.</title>
        <authorList>
            <consortium name="The Broad Institute Genomics Platform"/>
            <consortium name="The Broad Institute Genome Sequencing Center for Infectious Disease"/>
            <person name="Wu L."/>
            <person name="Ma J."/>
        </authorList>
    </citation>
    <scope>NUCLEOTIDE SEQUENCE [LARGE SCALE GENOMIC DNA]</scope>
    <source>
        <strain evidence="3">JCM 16929</strain>
    </source>
</reference>
<dbReference type="PANTHER" id="PTHR35010">
    <property type="entry name" value="BLL4672 PROTEIN-RELATED"/>
    <property type="match status" value="1"/>
</dbReference>
<dbReference type="Gene3D" id="3.30.450.180">
    <property type="match status" value="1"/>
</dbReference>
<dbReference type="EMBL" id="BAABAB010000022">
    <property type="protein sequence ID" value="GAA3625724.1"/>
    <property type="molecule type" value="Genomic_DNA"/>
</dbReference>
<keyword evidence="3" id="KW-1185">Reference proteome</keyword>